<evidence type="ECO:0000313" key="4">
    <source>
        <dbReference type="EMBL" id="ADU26567.1"/>
    </source>
</evidence>
<evidence type="ECO:0000259" key="3">
    <source>
        <dbReference type="PROSITE" id="PS50937"/>
    </source>
</evidence>
<sequence length="293" mass="33368">MYTIKELADLAGVTPKALRVYEEKKLLFPVKRSEAGYRLYDASSLHTLSKICMLKQYQFSLSKIVELLQLADDALNQELKLQVGKMLNDAGHYQTMAAKLNANMLSSQNTDTKFALLVVNMQNDFTYGSLGFAAAKSLITPISQFIDHAHSKDIPVIFLNDCHDENDQREFYIWGKHAVKGSEGAKICSDFKIRSTDYFIDKHYYSGFVDTDLLILLNRLQVNHLFVLGLDSNICIYHTIADAFNYGFETTLLADLTAAEYTTDYQSSLSFIRGNFKTELKDSMKEQFETQQY</sequence>
<dbReference type="PANTHER" id="PTHR43540:SF6">
    <property type="entry name" value="ISOCHORISMATASE-LIKE DOMAIN-CONTAINING PROTEIN"/>
    <property type="match status" value="1"/>
</dbReference>
<dbReference type="Pfam" id="PF13411">
    <property type="entry name" value="MerR_1"/>
    <property type="match status" value="1"/>
</dbReference>
<dbReference type="GO" id="GO:0006355">
    <property type="term" value="P:regulation of DNA-templated transcription"/>
    <property type="evidence" value="ECO:0007669"/>
    <property type="project" value="InterPro"/>
</dbReference>
<dbReference type="STRING" id="663278.Ethha_1014"/>
<dbReference type="Gene3D" id="3.40.50.850">
    <property type="entry name" value="Isochorismatase-like"/>
    <property type="match status" value="1"/>
</dbReference>
<accession>E6U467</accession>
<comment type="similarity">
    <text evidence="1">Belongs to the isochorismatase family.</text>
</comment>
<keyword evidence="2" id="KW-0378">Hydrolase</keyword>
<gene>
    <name evidence="4" type="ordered locus">Ethha_1014</name>
</gene>
<dbReference type="HOGENOM" id="CLU_949117_0_0_9"/>
<dbReference type="AlphaFoldDB" id="E6U467"/>
<dbReference type="InterPro" id="IPR000868">
    <property type="entry name" value="Isochorismatase-like_dom"/>
</dbReference>
<dbReference type="RefSeq" id="WP_013484928.1">
    <property type="nucleotide sequence ID" value="NC_014828.1"/>
</dbReference>
<dbReference type="SUPFAM" id="SSF52499">
    <property type="entry name" value="Isochorismatase-like hydrolases"/>
    <property type="match status" value="1"/>
</dbReference>
<dbReference type="GO" id="GO:0003677">
    <property type="term" value="F:DNA binding"/>
    <property type="evidence" value="ECO:0007669"/>
    <property type="project" value="InterPro"/>
</dbReference>
<evidence type="ECO:0000256" key="2">
    <source>
        <dbReference type="ARBA" id="ARBA00022801"/>
    </source>
</evidence>
<feature type="domain" description="HTH merR-type" evidence="3">
    <location>
        <begin position="1"/>
        <end position="70"/>
    </location>
</feature>
<dbReference type="GO" id="GO:0016787">
    <property type="term" value="F:hydrolase activity"/>
    <property type="evidence" value="ECO:0007669"/>
    <property type="project" value="UniProtKB-KW"/>
</dbReference>
<dbReference type="EMBL" id="CP002400">
    <property type="protein sequence ID" value="ADU26567.1"/>
    <property type="molecule type" value="Genomic_DNA"/>
</dbReference>
<proteinExistence type="inferred from homology"/>
<dbReference type="eggNOG" id="COG0789">
    <property type="taxonomic scope" value="Bacteria"/>
</dbReference>
<reference evidence="4 5" key="1">
    <citation type="submission" date="2010-12" db="EMBL/GenBank/DDBJ databases">
        <title>Complete sequence of Ethanoligenens harbinense YUAN-3.</title>
        <authorList>
            <person name="Lucas S."/>
            <person name="Copeland A."/>
            <person name="Lapidus A."/>
            <person name="Cheng J.-F."/>
            <person name="Bruce D."/>
            <person name="Goodwin L."/>
            <person name="Pitluck S."/>
            <person name="Chertkov O."/>
            <person name="Misra M."/>
            <person name="Detter J.C."/>
            <person name="Han C."/>
            <person name="Tapia R."/>
            <person name="Land M."/>
            <person name="Hauser L."/>
            <person name="Jeffries C."/>
            <person name="Kyrpides N."/>
            <person name="Ivanova N."/>
            <person name="Mikhailova N."/>
            <person name="Wang A."/>
            <person name="Mouttaki H."/>
            <person name="He Z."/>
            <person name="Zhou J."/>
            <person name="Hemme C.L."/>
            <person name="Woyke T."/>
        </authorList>
    </citation>
    <scope>NUCLEOTIDE SEQUENCE [LARGE SCALE GENOMIC DNA]</scope>
    <source>
        <strain evidence="5">DSM 18485 / JCM 12961 / CGMCC 1.5033 / YUAN-3</strain>
    </source>
</reference>
<keyword evidence="5" id="KW-1185">Reference proteome</keyword>
<dbReference type="InterPro" id="IPR000551">
    <property type="entry name" value="MerR-type_HTH_dom"/>
</dbReference>
<dbReference type="PROSITE" id="PS50937">
    <property type="entry name" value="HTH_MERR_2"/>
    <property type="match status" value="1"/>
</dbReference>
<dbReference type="eggNOG" id="COG1335">
    <property type="taxonomic scope" value="Bacteria"/>
</dbReference>
<dbReference type="CDD" id="cd00431">
    <property type="entry name" value="cysteine_hydrolases"/>
    <property type="match status" value="1"/>
</dbReference>
<protein>
    <submittedName>
        <fullName evidence="4">Regulatory protein MerR</fullName>
    </submittedName>
</protein>
<organism evidence="4 5">
    <name type="scientific">Ethanoligenens harbinense (strain DSM 18485 / JCM 12961 / CGMCC 1.5033 / YUAN-3)</name>
    <dbReference type="NCBI Taxonomy" id="663278"/>
    <lineage>
        <taxon>Bacteria</taxon>
        <taxon>Bacillati</taxon>
        <taxon>Bacillota</taxon>
        <taxon>Clostridia</taxon>
        <taxon>Eubacteriales</taxon>
        <taxon>Oscillospiraceae</taxon>
        <taxon>Ethanoligenens</taxon>
    </lineage>
</organism>
<dbReference type="SMART" id="SM00422">
    <property type="entry name" value="HTH_MERR"/>
    <property type="match status" value="1"/>
</dbReference>
<name>E6U467_ETHHY</name>
<dbReference type="KEGG" id="eha:Ethha_1014"/>
<dbReference type="PANTHER" id="PTHR43540">
    <property type="entry name" value="PEROXYUREIDOACRYLATE/UREIDOACRYLATE AMIDOHYDROLASE-RELATED"/>
    <property type="match status" value="1"/>
</dbReference>
<dbReference type="InterPro" id="IPR050272">
    <property type="entry name" value="Isochorismatase-like_hydrls"/>
</dbReference>
<dbReference type="InterPro" id="IPR036380">
    <property type="entry name" value="Isochorismatase-like_sf"/>
</dbReference>
<evidence type="ECO:0000256" key="1">
    <source>
        <dbReference type="ARBA" id="ARBA00006336"/>
    </source>
</evidence>
<dbReference type="Gene3D" id="1.10.1660.10">
    <property type="match status" value="1"/>
</dbReference>
<dbReference type="Pfam" id="PF00857">
    <property type="entry name" value="Isochorismatase"/>
    <property type="match status" value="1"/>
</dbReference>
<dbReference type="Proteomes" id="UP000001551">
    <property type="component" value="Chromosome"/>
</dbReference>
<dbReference type="InterPro" id="IPR009061">
    <property type="entry name" value="DNA-bd_dom_put_sf"/>
</dbReference>
<dbReference type="SUPFAM" id="SSF46955">
    <property type="entry name" value="Putative DNA-binding domain"/>
    <property type="match status" value="1"/>
</dbReference>
<dbReference type="CDD" id="cd01106">
    <property type="entry name" value="HTH_TipAL-Mta"/>
    <property type="match status" value="1"/>
</dbReference>
<evidence type="ECO:0000313" key="5">
    <source>
        <dbReference type="Proteomes" id="UP000001551"/>
    </source>
</evidence>